<proteinExistence type="predicted"/>
<keyword evidence="2" id="KW-1185">Reference proteome</keyword>
<evidence type="ECO:0000313" key="2">
    <source>
        <dbReference type="Proteomes" id="UP000004688"/>
    </source>
</evidence>
<sequence length="111" mass="11912">MAPRLNRQLVLESPTQIADGAGGYSQGWDALGTVWANVVARTGREAVGVVAPLSRVAYKIIVRAAPVGSDARPKANQRFREGLRVFVILAVAEDDADARYLMCTAQEETVA</sequence>
<protein>
    <submittedName>
        <fullName evidence="1">Putative gene transfer agent head-tail adaptor</fullName>
    </submittedName>
</protein>
<dbReference type="RefSeq" id="WP_015494486.1">
    <property type="nucleotide sequence ID" value="NC_020908.1"/>
</dbReference>
<dbReference type="AlphaFoldDB" id="M9RNA0"/>
<dbReference type="KEGG" id="oar:OA238_c10880"/>
<name>M9RNA0_9RHOB</name>
<dbReference type="OrthoDB" id="7570189at2"/>
<dbReference type="Gene3D" id="2.40.10.270">
    <property type="entry name" value="Bacteriophage SPP1 head-tail adaptor protein"/>
    <property type="match status" value="1"/>
</dbReference>
<dbReference type="Proteomes" id="UP000004688">
    <property type="component" value="Chromosome"/>
</dbReference>
<evidence type="ECO:0000313" key="1">
    <source>
        <dbReference type="EMBL" id="AGI71275.1"/>
    </source>
</evidence>
<dbReference type="EMBL" id="CP003742">
    <property type="protein sequence ID" value="AGI71275.1"/>
    <property type="molecule type" value="Genomic_DNA"/>
</dbReference>
<accession>M9RNA0</accession>
<dbReference type="STRING" id="391616.OA238_c10880"/>
<dbReference type="HOGENOM" id="CLU_147810_5_1_5"/>
<dbReference type="Pfam" id="PF05521">
    <property type="entry name" value="Phage_HCP"/>
    <property type="match status" value="1"/>
</dbReference>
<gene>
    <name evidence="1" type="ORF">OA238_c10880</name>
</gene>
<dbReference type="InterPro" id="IPR008767">
    <property type="entry name" value="Phage_SPP1_head-tail_adaptor"/>
</dbReference>
<dbReference type="InterPro" id="IPR038666">
    <property type="entry name" value="SSP1_head-tail_sf"/>
</dbReference>
<reference evidence="1 2" key="1">
    <citation type="journal article" date="2013" name="PLoS ONE">
        <title>Poles Apart: Arctic and Antarctic Octadecabacter strains Share High Genome Plasticity and a New Type of Xanthorhodopsin.</title>
        <authorList>
            <person name="Vollmers J."/>
            <person name="Voget S."/>
            <person name="Dietrich S."/>
            <person name="Gollnow K."/>
            <person name="Smits M."/>
            <person name="Meyer K."/>
            <person name="Brinkhoff T."/>
            <person name="Simon M."/>
            <person name="Daniel R."/>
        </authorList>
    </citation>
    <scope>NUCLEOTIDE SEQUENCE [LARGE SCALE GENOMIC DNA]</scope>
    <source>
        <strain evidence="1 2">238</strain>
    </source>
</reference>
<organism evidence="1 2">
    <name type="scientific">Octadecabacter arcticus 238</name>
    <dbReference type="NCBI Taxonomy" id="391616"/>
    <lineage>
        <taxon>Bacteria</taxon>
        <taxon>Pseudomonadati</taxon>
        <taxon>Pseudomonadota</taxon>
        <taxon>Alphaproteobacteria</taxon>
        <taxon>Rhodobacterales</taxon>
        <taxon>Roseobacteraceae</taxon>
        <taxon>Octadecabacter</taxon>
    </lineage>
</organism>
<dbReference type="eggNOG" id="COG5614">
    <property type="taxonomic scope" value="Bacteria"/>
</dbReference>